<keyword evidence="1" id="KW-0472">Membrane</keyword>
<keyword evidence="1" id="KW-1133">Transmembrane helix</keyword>
<name>A0ABR7IUP7_9CLOT</name>
<gene>
    <name evidence="2" type="ORF">H8Z77_11385</name>
</gene>
<feature type="transmembrane region" description="Helical" evidence="1">
    <location>
        <begin position="7"/>
        <end position="25"/>
    </location>
</feature>
<comment type="caution">
    <text evidence="2">The sequence shown here is derived from an EMBL/GenBank/DDBJ whole genome shotgun (WGS) entry which is preliminary data.</text>
</comment>
<reference evidence="2 3" key="1">
    <citation type="submission" date="2020-08" db="EMBL/GenBank/DDBJ databases">
        <title>Genome public.</title>
        <authorList>
            <person name="Liu C."/>
            <person name="Sun Q."/>
        </authorList>
    </citation>
    <scope>NUCLEOTIDE SEQUENCE [LARGE SCALE GENOMIC DNA]</scope>
    <source>
        <strain evidence="2 3">NSJ-27</strain>
    </source>
</reference>
<accession>A0ABR7IUP7</accession>
<dbReference type="RefSeq" id="WP_069987128.1">
    <property type="nucleotide sequence ID" value="NZ_JACOQK010000001.1"/>
</dbReference>
<protein>
    <submittedName>
        <fullName evidence="2">Uncharacterized protein</fullName>
    </submittedName>
</protein>
<feature type="transmembrane region" description="Helical" evidence="1">
    <location>
        <begin position="37"/>
        <end position="59"/>
    </location>
</feature>
<sequence>MKYLNYLKEKLTPIALIILSILYLLEVDFSSITILNWIAFVIAAATLIPLIITFIIHLVKDYREKADSSEEN</sequence>
<evidence type="ECO:0000313" key="3">
    <source>
        <dbReference type="Proteomes" id="UP000649151"/>
    </source>
</evidence>
<dbReference type="Proteomes" id="UP000649151">
    <property type="component" value="Unassembled WGS sequence"/>
</dbReference>
<keyword evidence="1" id="KW-0812">Transmembrane</keyword>
<organism evidence="2 3">
    <name type="scientific">Clostridium facile</name>
    <dbReference type="NCBI Taxonomy" id="2763035"/>
    <lineage>
        <taxon>Bacteria</taxon>
        <taxon>Bacillati</taxon>
        <taxon>Bacillota</taxon>
        <taxon>Clostridia</taxon>
        <taxon>Eubacteriales</taxon>
        <taxon>Clostridiaceae</taxon>
        <taxon>Clostridium</taxon>
    </lineage>
</organism>
<evidence type="ECO:0000313" key="2">
    <source>
        <dbReference type="EMBL" id="MBC5788607.1"/>
    </source>
</evidence>
<keyword evidence="3" id="KW-1185">Reference proteome</keyword>
<proteinExistence type="predicted"/>
<evidence type="ECO:0000256" key="1">
    <source>
        <dbReference type="SAM" id="Phobius"/>
    </source>
</evidence>
<dbReference type="EMBL" id="JACOQK010000001">
    <property type="protein sequence ID" value="MBC5788607.1"/>
    <property type="molecule type" value="Genomic_DNA"/>
</dbReference>